<feature type="non-terminal residue" evidence="2">
    <location>
        <position position="1"/>
    </location>
</feature>
<reference evidence="2" key="1">
    <citation type="submission" date="2018-05" db="EMBL/GenBank/DDBJ databases">
        <authorList>
            <person name="Lanie J.A."/>
            <person name="Ng W.-L."/>
            <person name="Kazmierczak K.M."/>
            <person name="Andrzejewski T.M."/>
            <person name="Davidsen T.M."/>
            <person name="Wayne K.J."/>
            <person name="Tettelin H."/>
            <person name="Glass J.I."/>
            <person name="Rusch D."/>
            <person name="Podicherti R."/>
            <person name="Tsui H.-C.T."/>
            <person name="Winkler M.E."/>
        </authorList>
    </citation>
    <scope>NUCLEOTIDE SEQUENCE</scope>
</reference>
<keyword evidence="1" id="KW-1133">Transmembrane helix</keyword>
<proteinExistence type="predicted"/>
<evidence type="ECO:0000256" key="1">
    <source>
        <dbReference type="SAM" id="Phobius"/>
    </source>
</evidence>
<name>A0A382B7Z5_9ZZZZ</name>
<dbReference type="EMBL" id="UINC01028585">
    <property type="protein sequence ID" value="SVB09819.1"/>
    <property type="molecule type" value="Genomic_DNA"/>
</dbReference>
<keyword evidence="1" id="KW-0472">Membrane</keyword>
<sequence length="47" mass="5396">VQEYTYFLRNKSSSDIMDSGYFTEFIVLAAIVGGITAFMIVKRLRDE</sequence>
<accession>A0A382B7Z5</accession>
<keyword evidence="1" id="KW-0812">Transmembrane</keyword>
<organism evidence="2">
    <name type="scientific">marine metagenome</name>
    <dbReference type="NCBI Taxonomy" id="408172"/>
    <lineage>
        <taxon>unclassified sequences</taxon>
        <taxon>metagenomes</taxon>
        <taxon>ecological metagenomes</taxon>
    </lineage>
</organism>
<dbReference type="AlphaFoldDB" id="A0A382B7Z5"/>
<feature type="transmembrane region" description="Helical" evidence="1">
    <location>
        <begin position="20"/>
        <end position="41"/>
    </location>
</feature>
<protein>
    <submittedName>
        <fullName evidence="2">Uncharacterized protein</fullName>
    </submittedName>
</protein>
<evidence type="ECO:0000313" key="2">
    <source>
        <dbReference type="EMBL" id="SVB09819.1"/>
    </source>
</evidence>
<gene>
    <name evidence="2" type="ORF">METZ01_LOCUS162673</name>
</gene>